<keyword evidence="3" id="KW-0560">Oxidoreductase</keyword>
<evidence type="ECO:0000259" key="2">
    <source>
        <dbReference type="Pfam" id="PF13478"/>
    </source>
</evidence>
<dbReference type="AlphaFoldDB" id="A0A645B6N7"/>
<dbReference type="InterPro" id="IPR003777">
    <property type="entry name" value="XdhC_CoxI"/>
</dbReference>
<dbReference type="InterPro" id="IPR052698">
    <property type="entry name" value="MoCofactor_Util/Proc"/>
</dbReference>
<dbReference type="Gene3D" id="3.40.50.720">
    <property type="entry name" value="NAD(P)-binding Rossmann-like Domain"/>
    <property type="match status" value="1"/>
</dbReference>
<dbReference type="PANTHER" id="PTHR30388">
    <property type="entry name" value="ALDEHYDE OXIDOREDUCTASE MOLYBDENUM COFACTOR ASSEMBLY PROTEIN"/>
    <property type="match status" value="1"/>
</dbReference>
<gene>
    <name evidence="3" type="primary">pucA_6</name>
    <name evidence="3" type="ORF">SDC9_107570</name>
</gene>
<dbReference type="InterPro" id="IPR027051">
    <property type="entry name" value="XdhC_Rossmann_dom"/>
</dbReference>
<dbReference type="PANTHER" id="PTHR30388:SF6">
    <property type="entry name" value="XANTHINE DEHYDROGENASE SUBUNIT A-RELATED"/>
    <property type="match status" value="1"/>
</dbReference>
<dbReference type="EC" id="1.17.1.4" evidence="3"/>
<feature type="domain" description="XdhC- CoxI" evidence="1">
    <location>
        <begin position="12"/>
        <end position="77"/>
    </location>
</feature>
<proteinExistence type="predicted"/>
<evidence type="ECO:0000259" key="1">
    <source>
        <dbReference type="Pfam" id="PF02625"/>
    </source>
</evidence>
<reference evidence="3" key="1">
    <citation type="submission" date="2019-08" db="EMBL/GenBank/DDBJ databases">
        <authorList>
            <person name="Kucharzyk K."/>
            <person name="Murdoch R.W."/>
            <person name="Higgins S."/>
            <person name="Loffler F."/>
        </authorList>
    </citation>
    <scope>NUCLEOTIDE SEQUENCE</scope>
</reference>
<accession>A0A645B6N7</accession>
<feature type="domain" description="XdhC Rossmann" evidence="2">
    <location>
        <begin position="175"/>
        <end position="316"/>
    </location>
</feature>
<dbReference type="GO" id="GO:0004854">
    <property type="term" value="F:xanthine dehydrogenase activity"/>
    <property type="evidence" value="ECO:0007669"/>
    <property type="project" value="UniProtKB-EC"/>
</dbReference>
<organism evidence="3">
    <name type="scientific">bioreactor metagenome</name>
    <dbReference type="NCBI Taxonomy" id="1076179"/>
    <lineage>
        <taxon>unclassified sequences</taxon>
        <taxon>metagenomes</taxon>
        <taxon>ecological metagenomes</taxon>
    </lineage>
</organism>
<sequence length="324" mass="35970">MKDLLEAILSHLRSGKRAMLATVAERRGSAPRGVGTAMAVFENGEQAGTVGGGAMEYRVRQDAVELLRENTSAMKAYEIHADETNGSSGGVTILFRPFSGEEGRLRAENMLDAFQCEEGRYLVCRMMREDALETSLMDASAVCALMGQDDPPRQALFLHKEQGYLIEPLLPASRVILFGGGHVAQVMARQLDLLDCRVWVVEDRAEFAVRALFPLAERVVHCAYEDAQGELQITKRDHVIVMSRGHETDYQILRWVLRSAADYVGCIGSKRKIALTRERLLADGVTRERLDRLHAPIGLEIGAETPAEIAVSVAAEWIRYRSEK</sequence>
<dbReference type="Pfam" id="PF02625">
    <property type="entry name" value="XdhC_CoxI"/>
    <property type="match status" value="1"/>
</dbReference>
<name>A0A645B6N7_9ZZZZ</name>
<comment type="caution">
    <text evidence="3">The sequence shown here is derived from an EMBL/GenBank/DDBJ whole genome shotgun (WGS) entry which is preliminary data.</text>
</comment>
<evidence type="ECO:0000313" key="3">
    <source>
        <dbReference type="EMBL" id="MPM60718.1"/>
    </source>
</evidence>
<dbReference type="EMBL" id="VSSQ01017946">
    <property type="protein sequence ID" value="MPM60718.1"/>
    <property type="molecule type" value="Genomic_DNA"/>
</dbReference>
<protein>
    <submittedName>
        <fullName evidence="3">Putative xanthine dehydrogenase subunit A</fullName>
        <ecNumber evidence="3">1.17.1.4</ecNumber>
    </submittedName>
</protein>
<dbReference type="Pfam" id="PF13478">
    <property type="entry name" value="XdhC_C"/>
    <property type="match status" value="1"/>
</dbReference>